<protein>
    <submittedName>
        <fullName evidence="1">Uncharacterized protein</fullName>
    </submittedName>
</protein>
<accession>A0A645F0D8</accession>
<name>A0A645F0D8_9ZZZZ</name>
<evidence type="ECO:0000313" key="1">
    <source>
        <dbReference type="EMBL" id="MPN06104.1"/>
    </source>
</evidence>
<sequence>MLRICGLLTGQTYFVLEKYCGFPSVNVSRGLSNVFIEKLDASAMQEYILDYCSYSGLVLRFTCSIKLNKIVLS</sequence>
<gene>
    <name evidence="1" type="ORF">SDC9_153359</name>
</gene>
<dbReference type="AlphaFoldDB" id="A0A645F0D8"/>
<comment type="caution">
    <text evidence="1">The sequence shown here is derived from an EMBL/GenBank/DDBJ whole genome shotgun (WGS) entry which is preliminary data.</text>
</comment>
<reference evidence="1" key="1">
    <citation type="submission" date="2019-08" db="EMBL/GenBank/DDBJ databases">
        <authorList>
            <person name="Kucharzyk K."/>
            <person name="Murdoch R.W."/>
            <person name="Higgins S."/>
            <person name="Loffler F."/>
        </authorList>
    </citation>
    <scope>NUCLEOTIDE SEQUENCE</scope>
</reference>
<dbReference type="EMBL" id="VSSQ01051997">
    <property type="protein sequence ID" value="MPN06104.1"/>
    <property type="molecule type" value="Genomic_DNA"/>
</dbReference>
<proteinExistence type="predicted"/>
<organism evidence="1">
    <name type="scientific">bioreactor metagenome</name>
    <dbReference type="NCBI Taxonomy" id="1076179"/>
    <lineage>
        <taxon>unclassified sequences</taxon>
        <taxon>metagenomes</taxon>
        <taxon>ecological metagenomes</taxon>
    </lineage>
</organism>